<dbReference type="Pfam" id="PF02272">
    <property type="entry name" value="DHHA1"/>
    <property type="match status" value="1"/>
</dbReference>
<dbReference type="Proteomes" id="UP000824076">
    <property type="component" value="Unassembled WGS sequence"/>
</dbReference>
<sequence length="346" mass="38859">MLAHIIEAKLLASFKQYMETSSDIVVTCHISPDGDAVGSNLALKLMLERFGKTVHVVSPDNIPDDMAFLPSCREIVSFAKEPDKASALVEKADLICCLDFNGLKRVGGMASVLDAAQGKKIMIDHHLYPEPFCNVTISSSEMTSTCELLYRVFYEAGWLDLIDKDIAECIYTGMMTDTGNFSYNSNKPDLYRIVADLVERGIDKDRIYKLTLGTSSESRMRLNCYAIAEKMRVFPRHRAALTILDRNDLKKFHYQVGDTETLANMPLAIPNVRWSTFFREEKGYIKVSMRSEGDFPVNTLCAKYFNGGGHANAAGGEFRGSLEEAIETFKKILYHSSDYQNQNEDN</sequence>
<dbReference type="AlphaFoldDB" id="A0A9D1IKT3"/>
<dbReference type="Gene3D" id="3.90.1640.10">
    <property type="entry name" value="inorganic pyrophosphatase (n-terminal core)"/>
    <property type="match status" value="1"/>
</dbReference>
<dbReference type="Pfam" id="PF01368">
    <property type="entry name" value="DHH"/>
    <property type="match status" value="1"/>
</dbReference>
<proteinExistence type="predicted"/>
<comment type="caution">
    <text evidence="3">The sequence shown here is derived from an EMBL/GenBank/DDBJ whole genome shotgun (WGS) entry which is preliminary data.</text>
</comment>
<dbReference type="InterPro" id="IPR051319">
    <property type="entry name" value="Oligoribo/pAp-PDE_c-di-AMP_PDE"/>
</dbReference>
<dbReference type="InterPro" id="IPR038763">
    <property type="entry name" value="DHH_sf"/>
</dbReference>
<dbReference type="PANTHER" id="PTHR47618:SF1">
    <property type="entry name" value="BIFUNCTIONAL OLIGORIBONUCLEASE AND PAP PHOSPHATASE NRNA"/>
    <property type="match status" value="1"/>
</dbReference>
<feature type="domain" description="DHHA1" evidence="2">
    <location>
        <begin position="256"/>
        <end position="333"/>
    </location>
</feature>
<dbReference type="EMBL" id="DVMS01000130">
    <property type="protein sequence ID" value="HIU38913.1"/>
    <property type="molecule type" value="Genomic_DNA"/>
</dbReference>
<gene>
    <name evidence="3" type="ORF">IAD18_04525</name>
</gene>
<protein>
    <submittedName>
        <fullName evidence="3">DHH family phosphoesterase</fullName>
    </submittedName>
</protein>
<dbReference type="PANTHER" id="PTHR47618">
    <property type="entry name" value="BIFUNCTIONAL OLIGORIBONUCLEASE AND PAP PHOSPHATASE NRNA"/>
    <property type="match status" value="1"/>
</dbReference>
<evidence type="ECO:0000259" key="2">
    <source>
        <dbReference type="Pfam" id="PF02272"/>
    </source>
</evidence>
<reference evidence="3" key="1">
    <citation type="submission" date="2020-10" db="EMBL/GenBank/DDBJ databases">
        <authorList>
            <person name="Gilroy R."/>
        </authorList>
    </citation>
    <scope>NUCLEOTIDE SEQUENCE</scope>
    <source>
        <strain evidence="3">17073</strain>
    </source>
</reference>
<organism evidence="3 4">
    <name type="scientific">Candidatus Limisoma intestinavium</name>
    <dbReference type="NCBI Taxonomy" id="2840856"/>
    <lineage>
        <taxon>Bacteria</taxon>
        <taxon>Pseudomonadati</taxon>
        <taxon>Bacteroidota</taxon>
        <taxon>Bacteroidia</taxon>
        <taxon>Bacteroidales</taxon>
        <taxon>Candidatus Limisoma</taxon>
    </lineage>
</organism>
<evidence type="ECO:0000259" key="1">
    <source>
        <dbReference type="Pfam" id="PF01368"/>
    </source>
</evidence>
<evidence type="ECO:0000313" key="3">
    <source>
        <dbReference type="EMBL" id="HIU38913.1"/>
    </source>
</evidence>
<dbReference type="InterPro" id="IPR001667">
    <property type="entry name" value="DDH_dom"/>
</dbReference>
<dbReference type="GO" id="GO:0003676">
    <property type="term" value="F:nucleic acid binding"/>
    <property type="evidence" value="ECO:0007669"/>
    <property type="project" value="InterPro"/>
</dbReference>
<feature type="domain" description="DDH" evidence="1">
    <location>
        <begin position="24"/>
        <end position="174"/>
    </location>
</feature>
<dbReference type="Gene3D" id="3.10.310.30">
    <property type="match status" value="1"/>
</dbReference>
<accession>A0A9D1IKT3</accession>
<dbReference type="InterPro" id="IPR003156">
    <property type="entry name" value="DHHA1_dom"/>
</dbReference>
<reference evidence="3" key="2">
    <citation type="journal article" date="2021" name="PeerJ">
        <title>Extensive microbial diversity within the chicken gut microbiome revealed by metagenomics and culture.</title>
        <authorList>
            <person name="Gilroy R."/>
            <person name="Ravi A."/>
            <person name="Getino M."/>
            <person name="Pursley I."/>
            <person name="Horton D.L."/>
            <person name="Alikhan N.F."/>
            <person name="Baker D."/>
            <person name="Gharbi K."/>
            <person name="Hall N."/>
            <person name="Watson M."/>
            <person name="Adriaenssens E.M."/>
            <person name="Foster-Nyarko E."/>
            <person name="Jarju S."/>
            <person name="Secka A."/>
            <person name="Antonio M."/>
            <person name="Oren A."/>
            <person name="Chaudhuri R.R."/>
            <person name="La Ragione R."/>
            <person name="Hildebrand F."/>
            <person name="Pallen M.J."/>
        </authorList>
    </citation>
    <scope>NUCLEOTIDE SEQUENCE</scope>
    <source>
        <strain evidence="3">17073</strain>
    </source>
</reference>
<name>A0A9D1IKT3_9BACT</name>
<dbReference type="SUPFAM" id="SSF64182">
    <property type="entry name" value="DHH phosphoesterases"/>
    <property type="match status" value="1"/>
</dbReference>
<evidence type="ECO:0000313" key="4">
    <source>
        <dbReference type="Proteomes" id="UP000824076"/>
    </source>
</evidence>